<dbReference type="RefSeq" id="WP_102515304.1">
    <property type="nucleotide sequence ID" value="NZ_CAWNSM010000006.1"/>
</dbReference>
<evidence type="ECO:0000256" key="1">
    <source>
        <dbReference type="SAM" id="Phobius"/>
    </source>
</evidence>
<comment type="caution">
    <text evidence="2">The sequence shown here is derived from an EMBL/GenBank/DDBJ whole genome shotgun (WGS) entry which is preliminary data.</text>
</comment>
<dbReference type="Proteomes" id="UP000235330">
    <property type="component" value="Unassembled WGS sequence"/>
</dbReference>
<gene>
    <name evidence="2" type="ORF">BCU17_10895</name>
</gene>
<reference evidence="3" key="1">
    <citation type="submission" date="2016-07" db="EMBL/GenBank/DDBJ databases">
        <title>Nontailed viruses are major unrecognized killers of bacteria in the ocean.</title>
        <authorList>
            <person name="Kauffman K."/>
            <person name="Hussain F."/>
            <person name="Yang J."/>
            <person name="Arevalo P."/>
            <person name="Brown J."/>
            <person name="Cutler M."/>
            <person name="Kelly L."/>
            <person name="Polz M.F."/>
        </authorList>
    </citation>
    <scope>NUCLEOTIDE SEQUENCE [LARGE SCALE GENOMIC DNA]</scope>
    <source>
        <strain evidence="3">10N.261.55.E11</strain>
    </source>
</reference>
<dbReference type="InterPro" id="IPR046595">
    <property type="entry name" value="DUF6653"/>
</dbReference>
<dbReference type="EMBL" id="MCWU01000006">
    <property type="protein sequence ID" value="PMJ70243.1"/>
    <property type="molecule type" value="Genomic_DNA"/>
</dbReference>
<proteinExistence type="predicted"/>
<keyword evidence="1" id="KW-0812">Transmembrane</keyword>
<dbReference type="AlphaFoldDB" id="A0A2N7FLR7"/>
<keyword evidence="1" id="KW-1133">Transmembrane helix</keyword>
<organism evidence="2 3">
    <name type="scientific">Vibrio splendidus</name>
    <dbReference type="NCBI Taxonomy" id="29497"/>
    <lineage>
        <taxon>Bacteria</taxon>
        <taxon>Pseudomonadati</taxon>
        <taxon>Pseudomonadota</taxon>
        <taxon>Gammaproteobacteria</taxon>
        <taxon>Vibrionales</taxon>
        <taxon>Vibrionaceae</taxon>
        <taxon>Vibrio</taxon>
    </lineage>
</organism>
<sequence length="165" mass="19594">MKLFEKMMVMSEQSWARHSNPLSVYTRIPCLSILSLALWSREHIGLYSIFPIGLALFWIWYNPRAFGVPEHTDNWASKAVFGERVYLQKASLDIRQHHLTAVRLITLSMVPGLPILFYGLYLNDLWLIAFGNFWILVLKLWFLDRMVWLYDDMKVAHSEFRAWER</sequence>
<feature type="transmembrane region" description="Helical" evidence="1">
    <location>
        <begin position="101"/>
        <end position="119"/>
    </location>
</feature>
<evidence type="ECO:0000313" key="2">
    <source>
        <dbReference type="EMBL" id="PMJ70243.1"/>
    </source>
</evidence>
<name>A0A2N7FLR7_VIBSP</name>
<protein>
    <submittedName>
        <fullName evidence="2">Uncharacterized protein</fullName>
    </submittedName>
</protein>
<dbReference type="Pfam" id="PF20358">
    <property type="entry name" value="DUF6653"/>
    <property type="match status" value="1"/>
</dbReference>
<evidence type="ECO:0000313" key="3">
    <source>
        <dbReference type="Proteomes" id="UP000235330"/>
    </source>
</evidence>
<feature type="transmembrane region" description="Helical" evidence="1">
    <location>
        <begin position="125"/>
        <end position="143"/>
    </location>
</feature>
<keyword evidence="1" id="KW-0472">Membrane</keyword>
<accession>A0A2N7FLR7</accession>
<feature type="transmembrane region" description="Helical" evidence="1">
    <location>
        <begin position="44"/>
        <end position="61"/>
    </location>
</feature>